<dbReference type="Gene3D" id="1.20.1280.50">
    <property type="match status" value="1"/>
</dbReference>
<proteinExistence type="predicted"/>
<dbReference type="EMBL" id="FN653212">
    <property type="protein sequence ID" value="CBY13708.1"/>
    <property type="molecule type" value="Genomic_DNA"/>
</dbReference>
<dbReference type="AlphaFoldDB" id="E4XVJ0"/>
<dbReference type="EMBL" id="FN655453">
    <property type="protein sequence ID" value="CBY39179.1"/>
    <property type="molecule type" value="Genomic_DNA"/>
</dbReference>
<protein>
    <recommendedName>
        <fullName evidence="2">F-box domain-containing protein</fullName>
    </recommendedName>
</protein>
<evidence type="ECO:0000259" key="2">
    <source>
        <dbReference type="Pfam" id="PF00646"/>
    </source>
</evidence>
<accession>E4XVJ0</accession>
<evidence type="ECO:0000313" key="4">
    <source>
        <dbReference type="EMBL" id="CBY37860.1"/>
    </source>
</evidence>
<evidence type="ECO:0000313" key="6">
    <source>
        <dbReference type="Proteomes" id="UP000001307"/>
    </source>
</evidence>
<dbReference type="Pfam" id="PF00646">
    <property type="entry name" value="F-box"/>
    <property type="match status" value="1"/>
</dbReference>
<gene>
    <name evidence="3" type="ORF">GSOID_T00005520001</name>
    <name evidence="5" type="ORF">GSOID_T00019729001</name>
    <name evidence="4" type="ORF">GSOID_T00031348001</name>
</gene>
<dbReference type="EMBL" id="FN655075">
    <property type="protein sequence ID" value="CBY37860.1"/>
    <property type="molecule type" value="Genomic_DNA"/>
</dbReference>
<dbReference type="GO" id="GO:0007088">
    <property type="term" value="P:regulation of mitotic nuclear division"/>
    <property type="evidence" value="ECO:0007669"/>
    <property type="project" value="InterPro"/>
</dbReference>
<dbReference type="PANTHER" id="PTHR15493">
    <property type="entry name" value="F-BOX ONLY PROTEIN 5 AND 43"/>
    <property type="match status" value="1"/>
</dbReference>
<dbReference type="InParanoid" id="E4XVJ0"/>
<reference evidence="3" key="1">
    <citation type="journal article" date="2010" name="Science">
        <title>Plasticity of animal genome architecture unmasked by rapid evolution of a pelagic tunicate.</title>
        <authorList>
            <person name="Denoeud F."/>
            <person name="Henriet S."/>
            <person name="Mungpakdee S."/>
            <person name="Aury J.M."/>
            <person name="Da Silva C."/>
            <person name="Brinkmann H."/>
            <person name="Mikhaleva J."/>
            <person name="Olsen L.C."/>
            <person name="Jubin C."/>
            <person name="Canestro C."/>
            <person name="Bouquet J.M."/>
            <person name="Danks G."/>
            <person name="Poulain J."/>
            <person name="Campsteijn C."/>
            <person name="Adamski M."/>
            <person name="Cross I."/>
            <person name="Yadetie F."/>
            <person name="Muffato M."/>
            <person name="Louis A."/>
            <person name="Butcher S."/>
            <person name="Tsagkogeorga G."/>
            <person name="Konrad A."/>
            <person name="Singh S."/>
            <person name="Jensen M.F."/>
            <person name="Cong E.H."/>
            <person name="Eikeseth-Otteraa H."/>
            <person name="Noel B."/>
            <person name="Anthouard V."/>
            <person name="Porcel B.M."/>
            <person name="Kachouri-Lafond R."/>
            <person name="Nishino A."/>
            <person name="Ugolini M."/>
            <person name="Chourrout P."/>
            <person name="Nishida H."/>
            <person name="Aasland R."/>
            <person name="Huzurbazar S."/>
            <person name="Westhof E."/>
            <person name="Delsuc F."/>
            <person name="Lehrach H."/>
            <person name="Reinhardt R."/>
            <person name="Weissenbach J."/>
            <person name="Roy S.W."/>
            <person name="Artiguenave F."/>
            <person name="Postlethwait J.H."/>
            <person name="Manak J.R."/>
            <person name="Thompson E.M."/>
            <person name="Jaillon O."/>
            <person name="Du Pasquier L."/>
            <person name="Boudinot P."/>
            <person name="Liberles D.A."/>
            <person name="Volff J.N."/>
            <person name="Philippe H."/>
            <person name="Lenhard B."/>
            <person name="Roest Crollius H."/>
            <person name="Wincker P."/>
            <person name="Chourrout D."/>
        </authorList>
    </citation>
    <scope>NUCLEOTIDE SEQUENCE [LARGE SCALE GENOMIC DNA]</scope>
</reference>
<feature type="domain" description="F-box" evidence="2">
    <location>
        <begin position="173"/>
        <end position="203"/>
    </location>
</feature>
<dbReference type="OrthoDB" id="10327095at2759"/>
<dbReference type="Proteomes" id="UP000001307">
    <property type="component" value="Unassembled WGS sequence"/>
</dbReference>
<organism evidence="3">
    <name type="scientific">Oikopleura dioica</name>
    <name type="common">Tunicate</name>
    <dbReference type="NCBI Taxonomy" id="34765"/>
    <lineage>
        <taxon>Eukaryota</taxon>
        <taxon>Metazoa</taxon>
        <taxon>Chordata</taxon>
        <taxon>Tunicata</taxon>
        <taxon>Appendicularia</taxon>
        <taxon>Copelata</taxon>
        <taxon>Oikopleuridae</taxon>
        <taxon>Oikopleura</taxon>
    </lineage>
</organism>
<dbReference type="GO" id="GO:0045835">
    <property type="term" value="P:negative regulation of meiotic nuclear division"/>
    <property type="evidence" value="ECO:0007669"/>
    <property type="project" value="InterPro"/>
</dbReference>
<dbReference type="InterPro" id="IPR047147">
    <property type="entry name" value="FBX5_43"/>
</dbReference>
<sequence length="354" mass="40243">MAEISSCIGELVITPECERIRTRKSRGLTDEMINKGRKNLIEEFFKNSPKKMKTPLLSGRRSISKLSNPVFGNLIRPTSHKTRNSSSEDEGVGSEPNTPELIQRNRKFASPAKLCSKNLIAMFSSPEGIKGRNPQQNLPVVLQQPLPTSDAPKSFDILEKLEEKNLLHIRDRIFGALEAQDIHNCSQVSKSWQSFMKTNRSHKKTLTAYARAMRIKKKNLNRNRSPNWKTSSLLKSRDCFANRAPKKSPVKFANSYSPMTAAALRGPRTRKTEHWAKVKASLENGEQIYAYCPFCKNYAKKTTTGRGICIHESCMRTFCSLCRQAHGEGMCSNRKPITRQLFSPEKTRRLIKRL</sequence>
<evidence type="ECO:0000313" key="5">
    <source>
        <dbReference type="EMBL" id="CBY39179.1"/>
    </source>
</evidence>
<keyword evidence="6" id="KW-1185">Reference proteome</keyword>
<dbReference type="GO" id="GO:0005634">
    <property type="term" value="C:nucleus"/>
    <property type="evidence" value="ECO:0007669"/>
    <property type="project" value="TreeGrafter"/>
</dbReference>
<evidence type="ECO:0000256" key="1">
    <source>
        <dbReference type="SAM" id="MobiDB-lite"/>
    </source>
</evidence>
<evidence type="ECO:0000313" key="3">
    <source>
        <dbReference type="EMBL" id="CBY13708.1"/>
    </source>
</evidence>
<dbReference type="CDD" id="cd22086">
    <property type="entry name" value="F-box_EMI"/>
    <property type="match status" value="1"/>
</dbReference>
<dbReference type="InterPro" id="IPR036047">
    <property type="entry name" value="F-box-like_dom_sf"/>
</dbReference>
<feature type="region of interest" description="Disordered" evidence="1">
    <location>
        <begin position="70"/>
        <end position="104"/>
    </location>
</feature>
<name>E4XVJ0_OIKDI</name>
<dbReference type="InterPro" id="IPR001810">
    <property type="entry name" value="F-box_dom"/>
</dbReference>
<dbReference type="SUPFAM" id="SSF81383">
    <property type="entry name" value="F-box domain"/>
    <property type="match status" value="1"/>
</dbReference>
<dbReference type="Proteomes" id="UP000011014">
    <property type="component" value="Unassembled WGS sequence"/>
</dbReference>
<dbReference type="PANTHER" id="PTHR15493:SF9">
    <property type="entry name" value="GH14043P"/>
    <property type="match status" value="1"/>
</dbReference>